<keyword evidence="3" id="KW-1185">Reference proteome</keyword>
<reference evidence="2" key="1">
    <citation type="submission" date="2023-01" db="EMBL/GenBank/DDBJ databases">
        <title>The growth and conidiation of Purpureocillium lavendulum are regulated by nitrogen source and histone H3K14 acetylation.</title>
        <authorList>
            <person name="Tang P."/>
            <person name="Han J."/>
            <person name="Zhang C."/>
            <person name="Tang P."/>
            <person name="Qi F."/>
            <person name="Zhang K."/>
            <person name="Liang L."/>
        </authorList>
    </citation>
    <scope>NUCLEOTIDE SEQUENCE</scope>
    <source>
        <strain evidence="2">YMF1.00683</strain>
    </source>
</reference>
<dbReference type="InterPro" id="IPR052965">
    <property type="entry name" value="Pigment-catalase-like"/>
</dbReference>
<protein>
    <submittedName>
        <fullName evidence="2">2-methylisocitrate lyase, mitochondrial</fullName>
    </submittedName>
</protein>
<dbReference type="SUPFAM" id="SSF47240">
    <property type="entry name" value="Ferritin-like"/>
    <property type="match status" value="1"/>
</dbReference>
<sequence>MMVEMSCCVGSGCADGLAISDRIYSGRRTHTLPDEASLPLFLTTPPSHHQRFTTSILLPTMFLLSTATVAIAAATAGLVSAAPLADKRADGINDGVILNYALTLEHLEDTFYRQGLANFTEDDFRAAGFDATFYGNVKKVSADETAHVGFLTEALKAAGVAPVAECTYSFGVTDVKTFLATASILEGVGVSAYLGAAADIMSKTYLTAAGSILTVEARHSSYIRAGLKQAPFAQPFDAPLSINEVYSLASQFIVSCPKENPPLPVKAFPKLVLDPKTQMPVKTGDTVTLLTPDYTLKGAKGQKVYAAFIAVTGPTFVEATPVQGGFSVKIPEGFAGQSYVVLTGCNDSVSDDTVAAGPAIIEGLAWNLTGGYQGHYGTPVGLSCRVTGKKI</sequence>
<dbReference type="Pfam" id="PF13668">
    <property type="entry name" value="Ferritin_2"/>
    <property type="match status" value="1"/>
</dbReference>
<comment type="caution">
    <text evidence="2">The sequence shown here is derived from an EMBL/GenBank/DDBJ whole genome shotgun (WGS) entry which is preliminary data.</text>
</comment>
<keyword evidence="2" id="KW-0456">Lyase</keyword>
<proteinExistence type="predicted"/>
<evidence type="ECO:0000256" key="1">
    <source>
        <dbReference type="SAM" id="Phobius"/>
    </source>
</evidence>
<dbReference type="EMBL" id="JAQHRD010000001">
    <property type="protein sequence ID" value="KAJ6447030.1"/>
    <property type="molecule type" value="Genomic_DNA"/>
</dbReference>
<feature type="transmembrane region" description="Helical" evidence="1">
    <location>
        <begin position="56"/>
        <end position="79"/>
    </location>
</feature>
<keyword evidence="1" id="KW-0472">Membrane</keyword>
<dbReference type="InterPro" id="IPR009078">
    <property type="entry name" value="Ferritin-like_SF"/>
</dbReference>
<evidence type="ECO:0000313" key="2">
    <source>
        <dbReference type="EMBL" id="KAJ6447030.1"/>
    </source>
</evidence>
<dbReference type="CDD" id="cd00657">
    <property type="entry name" value="Ferritin_like"/>
    <property type="match status" value="1"/>
</dbReference>
<accession>A0AB34GA56</accession>
<keyword evidence="1" id="KW-1133">Transmembrane helix</keyword>
<dbReference type="AlphaFoldDB" id="A0AB34GA56"/>
<dbReference type="GO" id="GO:0016829">
    <property type="term" value="F:lyase activity"/>
    <property type="evidence" value="ECO:0007669"/>
    <property type="project" value="UniProtKB-KW"/>
</dbReference>
<dbReference type="PANTHER" id="PTHR31694:SF26">
    <property type="entry name" value="OS05G0151100 PROTEIN"/>
    <property type="match status" value="1"/>
</dbReference>
<evidence type="ECO:0000313" key="3">
    <source>
        <dbReference type="Proteomes" id="UP001163105"/>
    </source>
</evidence>
<gene>
    <name evidence="2" type="ORF">O9K51_01805</name>
</gene>
<dbReference type="PANTHER" id="PTHR31694">
    <property type="entry name" value="DESICCATION-LIKE PROTEIN"/>
    <property type="match status" value="1"/>
</dbReference>
<organism evidence="2 3">
    <name type="scientific">Purpureocillium lavendulum</name>
    <dbReference type="NCBI Taxonomy" id="1247861"/>
    <lineage>
        <taxon>Eukaryota</taxon>
        <taxon>Fungi</taxon>
        <taxon>Dikarya</taxon>
        <taxon>Ascomycota</taxon>
        <taxon>Pezizomycotina</taxon>
        <taxon>Sordariomycetes</taxon>
        <taxon>Hypocreomycetidae</taxon>
        <taxon>Hypocreales</taxon>
        <taxon>Ophiocordycipitaceae</taxon>
        <taxon>Purpureocillium</taxon>
    </lineage>
</organism>
<dbReference type="Proteomes" id="UP001163105">
    <property type="component" value="Unassembled WGS sequence"/>
</dbReference>
<keyword evidence="1" id="KW-0812">Transmembrane</keyword>
<name>A0AB34GA56_9HYPO</name>